<evidence type="ECO:0000256" key="1">
    <source>
        <dbReference type="SAM" id="Coils"/>
    </source>
</evidence>
<keyword evidence="1" id="KW-0175">Coiled coil</keyword>
<dbReference type="Proteomes" id="UP001557484">
    <property type="component" value="Unassembled WGS sequence"/>
</dbReference>
<keyword evidence="3" id="KW-1185">Reference proteome</keyword>
<dbReference type="EMBL" id="JBFRYB010000001">
    <property type="protein sequence ID" value="MEX1664061.1"/>
    <property type="molecule type" value="Genomic_DNA"/>
</dbReference>
<proteinExistence type="predicted"/>
<feature type="coiled-coil region" evidence="1">
    <location>
        <begin position="164"/>
        <end position="195"/>
    </location>
</feature>
<evidence type="ECO:0000313" key="2">
    <source>
        <dbReference type="EMBL" id="MEX1664061.1"/>
    </source>
</evidence>
<comment type="caution">
    <text evidence="2">The sequence shown here is derived from an EMBL/GenBank/DDBJ whole genome shotgun (WGS) entry which is preliminary data.</text>
</comment>
<dbReference type="RefSeq" id="WP_368374187.1">
    <property type="nucleotide sequence ID" value="NZ_JBFRYB010000001.1"/>
</dbReference>
<reference evidence="2 3" key="1">
    <citation type="journal article" date="2011" name="Int. J. Syst. Evol. Microbiol.">
        <title>Zhongshania antarctica gen. nov., sp. nov. and Zhongshania guokunii sp. nov., gammaproteobacteria respectively isolated from coastal attached (fast) ice and surface seawater of the Antarctic.</title>
        <authorList>
            <person name="Li H.J."/>
            <person name="Zhang X.Y."/>
            <person name="Chen C.X."/>
            <person name="Zhang Y.J."/>
            <person name="Gao Z.M."/>
            <person name="Yu Y."/>
            <person name="Chen X.L."/>
            <person name="Chen B."/>
            <person name="Zhang Y.Z."/>
        </authorList>
    </citation>
    <scope>NUCLEOTIDE SEQUENCE [LARGE SCALE GENOMIC DNA]</scope>
    <source>
        <strain evidence="2 3">R06B22</strain>
    </source>
</reference>
<protein>
    <recommendedName>
        <fullName evidence="4">Tetratricopeptide repeat protein</fullName>
    </recommendedName>
</protein>
<gene>
    <name evidence="2" type="ORF">AB4875_01110</name>
</gene>
<organism evidence="2 3">
    <name type="scientific">Zhongshania arctica</name>
    <dbReference type="NCBI Taxonomy" id="3238302"/>
    <lineage>
        <taxon>Bacteria</taxon>
        <taxon>Pseudomonadati</taxon>
        <taxon>Pseudomonadota</taxon>
        <taxon>Gammaproteobacteria</taxon>
        <taxon>Cellvibrionales</taxon>
        <taxon>Spongiibacteraceae</taxon>
        <taxon>Zhongshania</taxon>
    </lineage>
</organism>
<dbReference type="PROSITE" id="PS51257">
    <property type="entry name" value="PROKAR_LIPOPROTEIN"/>
    <property type="match status" value="1"/>
</dbReference>
<name>A0ABV3TRD4_9GAMM</name>
<evidence type="ECO:0008006" key="4">
    <source>
        <dbReference type="Google" id="ProtNLM"/>
    </source>
</evidence>
<accession>A0ABV3TRD4</accession>
<sequence length="476" mass="53179">MKGFQPYLIVTQKIVRRFTVTVAFSLFATGCATYQTSDSVKSMDLRYQAGDYTLLAESIEQELNLLDSETGELATVTPSGNILLHLEAAESWRLTGNKERAIEHYDVIETLFKDEDTEGYGKKIAESIGSAFVNDGVRSYEPPPAERILTNFYKALSFWSSGELDNARVEFNRANERARIAVERYQKMIEKEQAKSEENSSNKKNLHSDGVQNALSQNFPNIEYWEVFDSFVNPAVAYINSIFLAQGPGADIEKAETLLQRVSGMIGDNDIINEDLLSLRQYGRLSNGHPQRWIIFESGLSPVYGEKKFSIPWITSNALIQVTVALPELIDRPSGMVVNGVAIDNQAIELLPFARMDMVMRTEFKKRWPATVSRAVISAATKAVLQDQMGRKFGVLGNLAGTVYANASASADTRGWHAMPEQWSLAKVPALQEVSLRVPYGNGEYKEIMLPANQNALIYIKQPTPYAAPLVELFYL</sequence>
<evidence type="ECO:0000313" key="3">
    <source>
        <dbReference type="Proteomes" id="UP001557484"/>
    </source>
</evidence>